<dbReference type="Proteomes" id="UP001163324">
    <property type="component" value="Chromosome 6"/>
</dbReference>
<evidence type="ECO:0000313" key="1">
    <source>
        <dbReference type="EMBL" id="KAI9898343.1"/>
    </source>
</evidence>
<evidence type="ECO:0000313" key="2">
    <source>
        <dbReference type="Proteomes" id="UP001163324"/>
    </source>
</evidence>
<sequence length="1324" mass="145697">MFSSFGQATQNPSPGSNPFATKPSPFAQKPNPFAAGSTNASNVTEQNGRGTHSDGEGKRKNAGGFRGDEAHLSEGGRSKKKRGDDGSKKNRDNGSKRLKDTRPRNATSNSHAEAVNNDASGIDSDDITTGTFQPTNDPRAIQVYTQLRKDGISPPNWPSQPGNPNNKVAMAKFRERYEQYRQKVRASLVKSGLIDDPSKRKNLSDAIDFKGICEDMCPEYEKITRITEIDVHQPEKDPNTGYAVNANMVKKLARSAAGQEAPLPMDVRSAATLQRTMDYLIDDLLQDDDNLPGLHGFLWDRTRAIRRDFTFFSSLTPDELKAQVYVLENITRFHVTSLHLLSEEGNRPEDFVEQQELEQLGKALLSLRDLYDDCNGQGIQCENEAEFRAYYLIFHGSDPNIIEILQRQWRPSLWKDSDEIRTAVSLVEALQNTKDFHGPLKEAPSMSASAGYHTYFRIVEDPSVSYTMACFAECHFARLRRNLLESIARALARPKDAAKDVTAADLNRCLRFDTVDEAISFAELHDLSFQPNEDHPEDPSRRRLLLSLGKQLPHHRLQHHFSEALVEEKRGSHSLPDVIHKTVFIDGTVAKGNVFKADQNPQSSQQASFKPAQGGSNTSMSTVKPQGAFGGSVNNGVAAVATNPFQSQAQPATSTQQPPPPAANPFSSGTTQAPGQSQKPATNPFASTSGPGTSTSPFAFGGNSNSAWEKPSSLEESISPGSFTSKLPTDTGGKPLFGTANNGVKLEQPAESAKPKQNPFTSQPPQLLAGTKSTPAADSLPGQAPLPSAQPSGGLLQPKAPAFGFSSQAAPAIAPQSGQCNPQNAASSGSLLPSAKPFPSFSTPNTQPGTQGSLLNQANSSLDVQQAASLLPQPPQRTTTPSVSPPARLSQPVQGLPSAQVPVPPAVPANPPRDRMADFTRWFVTGDNGLLDEFRTFMVENILSKVYDDYVRQQREEVQREEEESLAAEAEAFRVYNTQLKFFYRWKRNARQKRMRFLRLQGREKQRQYYQSQREAEQRMSREASLRRAKHRAELSLVDRPAEFSTMLTSSKKRSRTETEDALVASGVLDGMVDERRVARRVVSREYTPASERPSSGHSASHSTMTNASKKSGGKTAALREKFFGDKSVGFRKSMPSMSISSEPPHSRSRVSDRWRLKAMGIVKLPDGTAVPESMANDMMRRGRAFPGWSPGRKTSNPLSRRGSAASDVRPTVERSSSHSRAFAGSLLQKRKRPAHDEEEEEEEEDGDGRGRGMRDEGPAKPHKRVVSEGGEELSETYKLIAELREMRGELEEGTQWFREQNGRMQSETRGSSRGHTPWDESAL</sequence>
<keyword evidence="2" id="KW-1185">Reference proteome</keyword>
<protein>
    <submittedName>
        <fullName evidence="1">Uncharacterized protein</fullName>
    </submittedName>
</protein>
<comment type="caution">
    <text evidence="1">The sequence shown here is derived from an EMBL/GenBank/DDBJ whole genome shotgun (WGS) entry which is preliminary data.</text>
</comment>
<dbReference type="EMBL" id="CM047945">
    <property type="protein sequence ID" value="KAI9898343.1"/>
    <property type="molecule type" value="Genomic_DNA"/>
</dbReference>
<organism evidence="1 2">
    <name type="scientific">Trichothecium roseum</name>
    <dbReference type="NCBI Taxonomy" id="47278"/>
    <lineage>
        <taxon>Eukaryota</taxon>
        <taxon>Fungi</taxon>
        <taxon>Dikarya</taxon>
        <taxon>Ascomycota</taxon>
        <taxon>Pezizomycotina</taxon>
        <taxon>Sordariomycetes</taxon>
        <taxon>Hypocreomycetidae</taxon>
        <taxon>Hypocreales</taxon>
        <taxon>Hypocreales incertae sedis</taxon>
        <taxon>Trichothecium</taxon>
    </lineage>
</organism>
<reference evidence="1" key="1">
    <citation type="submission" date="2022-10" db="EMBL/GenBank/DDBJ databases">
        <title>Complete Genome of Trichothecium roseum strain YXFP-22015, a Plant Pathogen Isolated from Citrus.</title>
        <authorList>
            <person name="Wang Y."/>
            <person name="Zhu L."/>
        </authorList>
    </citation>
    <scope>NUCLEOTIDE SEQUENCE</scope>
    <source>
        <strain evidence="1">YXFP-22015</strain>
    </source>
</reference>
<proteinExistence type="predicted"/>
<accession>A0ACC0UWR2</accession>
<gene>
    <name evidence="1" type="ORF">N3K66_006703</name>
</gene>
<name>A0ACC0UWR2_9HYPO</name>